<feature type="region of interest" description="Disordered" evidence="5">
    <location>
        <begin position="1"/>
        <end position="42"/>
    </location>
</feature>
<evidence type="ECO:0000256" key="1">
    <source>
        <dbReference type="ARBA" id="ARBA00022559"/>
    </source>
</evidence>
<dbReference type="Proteomes" id="UP001363151">
    <property type="component" value="Unassembled WGS sequence"/>
</dbReference>
<dbReference type="InterPro" id="IPR013766">
    <property type="entry name" value="Thioredoxin_domain"/>
</dbReference>
<dbReference type="SUPFAM" id="SSF52833">
    <property type="entry name" value="Thioredoxin-like"/>
    <property type="match status" value="1"/>
</dbReference>
<dbReference type="Gene3D" id="3.30.1020.10">
    <property type="entry name" value="Antioxidant, Horf6, Chain A, domain2"/>
    <property type="match status" value="1"/>
</dbReference>
<accession>A0ABR1G189</accession>
<keyword evidence="4" id="KW-0676">Redox-active center</keyword>
<protein>
    <submittedName>
        <fullName evidence="7">Peroxiredoxin</fullName>
    </submittedName>
</protein>
<dbReference type="EMBL" id="JBBJCI010000145">
    <property type="protein sequence ID" value="KAK7242354.1"/>
    <property type="molecule type" value="Genomic_DNA"/>
</dbReference>
<dbReference type="PANTHER" id="PTHR10681:SF121">
    <property type="entry name" value="ALKYL HYDROPEROXIDE REDUCTASE C"/>
    <property type="match status" value="1"/>
</dbReference>
<dbReference type="InterPro" id="IPR050217">
    <property type="entry name" value="Peroxiredoxin"/>
</dbReference>
<evidence type="ECO:0000256" key="5">
    <source>
        <dbReference type="SAM" id="MobiDB-lite"/>
    </source>
</evidence>
<keyword evidence="1" id="KW-0575">Peroxidase</keyword>
<evidence type="ECO:0000256" key="2">
    <source>
        <dbReference type="ARBA" id="ARBA00022862"/>
    </source>
</evidence>
<evidence type="ECO:0000259" key="6">
    <source>
        <dbReference type="PROSITE" id="PS51352"/>
    </source>
</evidence>
<proteinExistence type="predicted"/>
<organism evidence="7 8">
    <name type="scientific">Aureococcus anophagefferens</name>
    <name type="common">Harmful bloom alga</name>
    <dbReference type="NCBI Taxonomy" id="44056"/>
    <lineage>
        <taxon>Eukaryota</taxon>
        <taxon>Sar</taxon>
        <taxon>Stramenopiles</taxon>
        <taxon>Ochrophyta</taxon>
        <taxon>Pelagophyceae</taxon>
        <taxon>Pelagomonadales</taxon>
        <taxon>Pelagomonadaceae</taxon>
        <taxon>Aureococcus</taxon>
    </lineage>
</organism>
<name>A0ABR1G189_AURAN</name>
<evidence type="ECO:0000256" key="4">
    <source>
        <dbReference type="ARBA" id="ARBA00023284"/>
    </source>
</evidence>
<dbReference type="InterPro" id="IPR036249">
    <property type="entry name" value="Thioredoxin-like_sf"/>
</dbReference>
<feature type="compositionally biased region" description="Basic and acidic residues" evidence="5">
    <location>
        <begin position="1"/>
        <end position="14"/>
    </location>
</feature>
<dbReference type="InterPro" id="IPR000866">
    <property type="entry name" value="AhpC/TSA"/>
</dbReference>
<evidence type="ECO:0000313" key="7">
    <source>
        <dbReference type="EMBL" id="KAK7242354.1"/>
    </source>
</evidence>
<feature type="domain" description="Thioredoxin" evidence="6">
    <location>
        <begin position="48"/>
        <end position="212"/>
    </location>
</feature>
<dbReference type="Gene3D" id="3.40.30.10">
    <property type="entry name" value="Glutaredoxin"/>
    <property type="match status" value="1"/>
</dbReference>
<gene>
    <name evidence="7" type="ORF">SO694_00012251</name>
</gene>
<reference evidence="7 8" key="1">
    <citation type="submission" date="2024-03" db="EMBL/GenBank/DDBJ databases">
        <title>Aureococcus anophagefferens CCMP1851 and Kratosvirus quantuckense: Draft genome of a second virus-susceptible host strain in the model system.</title>
        <authorList>
            <person name="Chase E."/>
            <person name="Truchon A.R."/>
            <person name="Schepens W."/>
            <person name="Wilhelm S.W."/>
        </authorList>
    </citation>
    <scope>NUCLEOTIDE SEQUENCE [LARGE SCALE GENOMIC DNA]</scope>
    <source>
        <strain evidence="7 8">CCMP1851</strain>
    </source>
</reference>
<evidence type="ECO:0000313" key="8">
    <source>
        <dbReference type="Proteomes" id="UP001363151"/>
    </source>
</evidence>
<dbReference type="Pfam" id="PF00578">
    <property type="entry name" value="AhpC-TSA"/>
    <property type="match status" value="1"/>
</dbReference>
<dbReference type="PANTHER" id="PTHR10681">
    <property type="entry name" value="THIOREDOXIN PEROXIDASE"/>
    <property type="match status" value="1"/>
</dbReference>
<sequence>MAASKSRKELRQDWADQPADGVSTTQELYLRETEDSDDDDDDRDYLAMQIGDDLPDFTAESTHGEIKFYEATENQWTLFVSFSRNYDPVATSELAQLAKMLPEFDERKVRVYGHSCNTQTNHEKWIQATEELLDCTVTFPLIADHEARVARLFGLVRHGCRVPVRGLLPASLVVVADPNQNIQYHARGAAQYPDTTGRNFDEIIRAVDALQLRHANPTVACGVNWMVGEDVFITNDVPKAKAKELFPRGFVEIRPWFRLAPPPEAGS</sequence>
<comment type="caution">
    <text evidence="7">The sequence shown here is derived from an EMBL/GenBank/DDBJ whole genome shotgun (WGS) entry which is preliminary data.</text>
</comment>
<keyword evidence="3" id="KW-0560">Oxidoreductase</keyword>
<keyword evidence="8" id="KW-1185">Reference proteome</keyword>
<dbReference type="PROSITE" id="PS51352">
    <property type="entry name" value="THIOREDOXIN_2"/>
    <property type="match status" value="1"/>
</dbReference>
<evidence type="ECO:0000256" key="3">
    <source>
        <dbReference type="ARBA" id="ARBA00023002"/>
    </source>
</evidence>
<keyword evidence="2" id="KW-0049">Antioxidant</keyword>